<dbReference type="GO" id="GO:0050661">
    <property type="term" value="F:NADP binding"/>
    <property type="evidence" value="ECO:0007669"/>
    <property type="project" value="InterPro"/>
</dbReference>
<dbReference type="GO" id="GO:0051287">
    <property type="term" value="F:NAD binding"/>
    <property type="evidence" value="ECO:0007669"/>
    <property type="project" value="InterPro"/>
</dbReference>
<dbReference type="RefSeq" id="WP_045256287.1">
    <property type="nucleotide sequence ID" value="NZ_CP158847.1"/>
</dbReference>
<evidence type="ECO:0000259" key="5">
    <source>
        <dbReference type="Pfam" id="PF03446"/>
    </source>
</evidence>
<dbReference type="InterPro" id="IPR036291">
    <property type="entry name" value="NAD(P)-bd_dom_sf"/>
</dbReference>
<dbReference type="InterPro" id="IPR006115">
    <property type="entry name" value="6PGDH_NADP-bd"/>
</dbReference>
<evidence type="ECO:0000256" key="2">
    <source>
        <dbReference type="ARBA" id="ARBA00023002"/>
    </source>
</evidence>
<dbReference type="PIRSF" id="PIRSF000103">
    <property type="entry name" value="HIBADH"/>
    <property type="match status" value="1"/>
</dbReference>
<evidence type="ECO:0000256" key="3">
    <source>
        <dbReference type="ARBA" id="ARBA00023027"/>
    </source>
</evidence>
<keyword evidence="8" id="KW-1185">Reference proteome</keyword>
<dbReference type="InterPro" id="IPR015815">
    <property type="entry name" value="HIBADH-related"/>
</dbReference>
<keyword evidence="2 7" id="KW-0560">Oxidoreductase</keyword>
<evidence type="ECO:0000259" key="6">
    <source>
        <dbReference type="Pfam" id="PF14833"/>
    </source>
</evidence>
<accession>A0A0M2HQM2</accession>
<comment type="caution">
    <text evidence="7">The sequence shown here is derived from an EMBL/GenBank/DDBJ whole genome shotgun (WGS) entry which is preliminary data.</text>
</comment>
<dbReference type="InterPro" id="IPR008927">
    <property type="entry name" value="6-PGluconate_DH-like_C_sf"/>
</dbReference>
<proteinExistence type="inferred from homology"/>
<dbReference type="Gene3D" id="3.40.50.720">
    <property type="entry name" value="NAD(P)-binding Rossmann-like Domain"/>
    <property type="match status" value="1"/>
</dbReference>
<dbReference type="GO" id="GO:0008442">
    <property type="term" value="F:3-hydroxyisobutyrate dehydrogenase activity"/>
    <property type="evidence" value="ECO:0007669"/>
    <property type="project" value="UniProtKB-EC"/>
</dbReference>
<dbReference type="PATRIC" id="fig|273678.4.peg.619"/>
<feature type="active site" evidence="4">
    <location>
        <position position="170"/>
    </location>
</feature>
<feature type="domain" description="3-hydroxyisobutyrate dehydrogenase-like NAD-binding" evidence="6">
    <location>
        <begin position="164"/>
        <end position="284"/>
    </location>
</feature>
<dbReference type="Pfam" id="PF03446">
    <property type="entry name" value="NAD_binding_2"/>
    <property type="match status" value="1"/>
</dbReference>
<evidence type="ECO:0000313" key="7">
    <source>
        <dbReference type="EMBL" id="KJL48996.1"/>
    </source>
</evidence>
<comment type="similarity">
    <text evidence="1">Belongs to the HIBADH-related family.</text>
</comment>
<dbReference type="PANTHER" id="PTHR43060">
    <property type="entry name" value="3-HYDROXYISOBUTYRATE DEHYDROGENASE-LIKE 1, MITOCHONDRIAL-RELATED"/>
    <property type="match status" value="1"/>
</dbReference>
<dbReference type="Gene3D" id="1.10.1040.10">
    <property type="entry name" value="N-(1-d-carboxylethyl)-l-norvaline Dehydrogenase, domain 2"/>
    <property type="match status" value="1"/>
</dbReference>
<dbReference type="SUPFAM" id="SSF48179">
    <property type="entry name" value="6-phosphogluconate dehydrogenase C-terminal domain-like"/>
    <property type="match status" value="1"/>
</dbReference>
<name>A0A0M2HQM2_9MICO</name>
<dbReference type="InterPro" id="IPR029154">
    <property type="entry name" value="HIBADH-like_NADP-bd"/>
</dbReference>
<feature type="domain" description="6-phosphogluconate dehydrogenase NADP-binding" evidence="5">
    <location>
        <begin position="7"/>
        <end position="156"/>
    </location>
</feature>
<organism evidence="7 8">
    <name type="scientific">Microbacterium hydrocarbonoxydans</name>
    <dbReference type="NCBI Taxonomy" id="273678"/>
    <lineage>
        <taxon>Bacteria</taxon>
        <taxon>Bacillati</taxon>
        <taxon>Actinomycetota</taxon>
        <taxon>Actinomycetes</taxon>
        <taxon>Micrococcales</taxon>
        <taxon>Microbacteriaceae</taxon>
        <taxon>Microbacterium</taxon>
    </lineage>
</organism>
<protein>
    <submittedName>
        <fullName evidence="7">3-hydroxyisobutyrate dehydrogenase</fullName>
        <ecNumber evidence="7">1.1.1.31</ecNumber>
    </submittedName>
</protein>
<sequence length="290" mass="29124">MAELTRVVFVGLGAIGLPMAASIARGGFDVLGVEPSEQGRERAADAGIRSVTGIADAGQADVVVVMVATAEQLAAVIDDALGCPLVGARWIVMSTVGPDAVRAQAARLADAGGSVVDAPVSGGVARAANGDLALFVSGAPDDVQAVVPVLEAMGAPRVVGSEVGDGQAVKVVNQHLCAVHIAAAAEALALAERLGLDPAFVLDVVGQGAAASFMLGDRGPRMLHSPDAPVLSQIGIFVKDTGLVADAAAAASADLPLLAAARERFLLAEAKGLRTRDDSSVIETYRAETP</sequence>
<dbReference type="Proteomes" id="UP000033900">
    <property type="component" value="Unassembled WGS sequence"/>
</dbReference>
<dbReference type="STRING" id="273678.RS84_00626"/>
<dbReference type="OrthoDB" id="3185659at2"/>
<dbReference type="EMBL" id="JYJB01000005">
    <property type="protein sequence ID" value="KJL48996.1"/>
    <property type="molecule type" value="Genomic_DNA"/>
</dbReference>
<evidence type="ECO:0000313" key="8">
    <source>
        <dbReference type="Proteomes" id="UP000033900"/>
    </source>
</evidence>
<dbReference type="AlphaFoldDB" id="A0A0M2HQM2"/>
<dbReference type="InterPro" id="IPR013328">
    <property type="entry name" value="6PGD_dom2"/>
</dbReference>
<dbReference type="SUPFAM" id="SSF51735">
    <property type="entry name" value="NAD(P)-binding Rossmann-fold domains"/>
    <property type="match status" value="1"/>
</dbReference>
<dbReference type="EC" id="1.1.1.31" evidence="7"/>
<keyword evidence="3" id="KW-0520">NAD</keyword>
<evidence type="ECO:0000256" key="1">
    <source>
        <dbReference type="ARBA" id="ARBA00009080"/>
    </source>
</evidence>
<evidence type="ECO:0000256" key="4">
    <source>
        <dbReference type="PIRSR" id="PIRSR000103-1"/>
    </source>
</evidence>
<dbReference type="Pfam" id="PF14833">
    <property type="entry name" value="NAD_binding_11"/>
    <property type="match status" value="1"/>
</dbReference>
<reference evidence="7 8" key="1">
    <citation type="submission" date="2015-02" db="EMBL/GenBank/DDBJ databases">
        <title>Draft genome sequences of ten Microbacterium spp. with emphasis on heavy metal contaminated environments.</title>
        <authorList>
            <person name="Corretto E."/>
        </authorList>
    </citation>
    <scope>NUCLEOTIDE SEQUENCE [LARGE SCALE GENOMIC DNA]</scope>
    <source>
        <strain evidence="7 8">SA35</strain>
    </source>
</reference>
<gene>
    <name evidence="7" type="primary">mmsB_1</name>
    <name evidence="7" type="ORF">RS84_00626</name>
</gene>